<protein>
    <submittedName>
        <fullName evidence="3">Uncharacterized protein</fullName>
    </submittedName>
</protein>
<dbReference type="Proteomes" id="UP001500483">
    <property type="component" value="Unassembled WGS sequence"/>
</dbReference>
<evidence type="ECO:0000313" key="3">
    <source>
        <dbReference type="EMBL" id="GAA3355835.1"/>
    </source>
</evidence>
<keyword evidence="2" id="KW-1133">Transmembrane helix</keyword>
<dbReference type="EMBL" id="BAAAYK010000038">
    <property type="protein sequence ID" value="GAA3355835.1"/>
    <property type="molecule type" value="Genomic_DNA"/>
</dbReference>
<comment type="caution">
    <text evidence="3">The sequence shown here is derived from an EMBL/GenBank/DDBJ whole genome shotgun (WGS) entry which is preliminary data.</text>
</comment>
<feature type="compositionally biased region" description="Low complexity" evidence="1">
    <location>
        <begin position="49"/>
        <end position="65"/>
    </location>
</feature>
<accession>A0ABP6RN32</accession>
<keyword evidence="2" id="KW-0472">Membrane</keyword>
<name>A0ABP6RN32_9PSEU</name>
<organism evidence="3 4">
    <name type="scientific">Saccharopolyspora gregorii</name>
    <dbReference type="NCBI Taxonomy" id="33914"/>
    <lineage>
        <taxon>Bacteria</taxon>
        <taxon>Bacillati</taxon>
        <taxon>Actinomycetota</taxon>
        <taxon>Actinomycetes</taxon>
        <taxon>Pseudonocardiales</taxon>
        <taxon>Pseudonocardiaceae</taxon>
        <taxon>Saccharopolyspora</taxon>
    </lineage>
</organism>
<keyword evidence="2" id="KW-0812">Transmembrane</keyword>
<keyword evidence="4" id="KW-1185">Reference proteome</keyword>
<feature type="compositionally biased region" description="Polar residues" evidence="1">
    <location>
        <begin position="1"/>
        <end position="10"/>
    </location>
</feature>
<feature type="compositionally biased region" description="Low complexity" evidence="1">
    <location>
        <begin position="76"/>
        <end position="169"/>
    </location>
</feature>
<feature type="transmembrane region" description="Helical" evidence="2">
    <location>
        <begin position="208"/>
        <end position="229"/>
    </location>
</feature>
<evidence type="ECO:0000313" key="4">
    <source>
        <dbReference type="Proteomes" id="UP001500483"/>
    </source>
</evidence>
<proteinExistence type="predicted"/>
<evidence type="ECO:0000256" key="1">
    <source>
        <dbReference type="SAM" id="MobiDB-lite"/>
    </source>
</evidence>
<feature type="region of interest" description="Disordered" evidence="1">
    <location>
        <begin position="1"/>
        <end position="197"/>
    </location>
</feature>
<reference evidence="4" key="1">
    <citation type="journal article" date="2019" name="Int. J. Syst. Evol. Microbiol.">
        <title>The Global Catalogue of Microorganisms (GCM) 10K type strain sequencing project: providing services to taxonomists for standard genome sequencing and annotation.</title>
        <authorList>
            <consortium name="The Broad Institute Genomics Platform"/>
            <consortium name="The Broad Institute Genome Sequencing Center for Infectious Disease"/>
            <person name="Wu L."/>
            <person name="Ma J."/>
        </authorList>
    </citation>
    <scope>NUCLEOTIDE SEQUENCE [LARGE SCALE GENOMIC DNA]</scope>
    <source>
        <strain evidence="4">JCM 9687</strain>
    </source>
</reference>
<gene>
    <name evidence="3" type="ORF">GCM10020366_17520</name>
</gene>
<evidence type="ECO:0000256" key="2">
    <source>
        <dbReference type="SAM" id="Phobius"/>
    </source>
</evidence>
<sequence>MTGSPQNAQRADTAPLQRDNSLVNHEHRSASPTDFSPDTLGGPGATTRPAFQQPPAQQLSAQQPHAPQPGPGTPGYGQPQQHQGQNHAAQTAHQQAYPQHYQGWGGQYAAQHPGQQQYPQQGYGQQNPAQQTPVQQQSPQQHSAPQQPAQQAPAQQPGGQPNGAAQQHGDINRRAYPSTSRQAPVRPEPAERAGGGLLAGTSITPSGWVLRGLVLFGVAVVSGLLWLLIKPSSGDDQAADPPAPVPQTQNRFNLEVREEGRQGCANVSTGQIKAFFGEHGCEHLTRALYTTTLPDGQRVLTSVVTVRLADSASAAQLNELVTQDDTGNVMDLVSSGPDLPDDFPGLTSDVGYHSEQQDRLVVVGESGYFGQPDNYEDQRLTDVTKDAVRLGWPQDSG</sequence>